<dbReference type="PANTHER" id="PTHR23411">
    <property type="entry name" value="TAPASIN"/>
    <property type="match status" value="1"/>
</dbReference>
<protein>
    <recommendedName>
        <fullName evidence="4">Ig-like domain-containing protein</fullName>
    </recommendedName>
</protein>
<dbReference type="Pfam" id="PF07654">
    <property type="entry name" value="C1-set"/>
    <property type="match status" value="7"/>
</dbReference>
<feature type="domain" description="Ig-like" evidence="4">
    <location>
        <begin position="587"/>
        <end position="689"/>
    </location>
</feature>
<evidence type="ECO:0000313" key="5">
    <source>
        <dbReference type="EMBL" id="KAL2101417.1"/>
    </source>
</evidence>
<dbReference type="SUPFAM" id="SSF48726">
    <property type="entry name" value="Immunoglobulin"/>
    <property type="match status" value="9"/>
</dbReference>
<dbReference type="InterPro" id="IPR050380">
    <property type="entry name" value="Immune_Resp_Modulators"/>
</dbReference>
<dbReference type="InterPro" id="IPR013162">
    <property type="entry name" value="CD80_C2-set"/>
</dbReference>
<dbReference type="AlphaFoldDB" id="A0ABD1KQI6"/>
<dbReference type="PROSITE" id="PS50835">
    <property type="entry name" value="IG_LIKE"/>
    <property type="match status" value="9"/>
</dbReference>
<feature type="domain" description="Ig-like" evidence="4">
    <location>
        <begin position="290"/>
        <end position="374"/>
    </location>
</feature>
<feature type="domain" description="Ig-like" evidence="4">
    <location>
        <begin position="1"/>
        <end position="89"/>
    </location>
</feature>
<keyword evidence="2" id="KW-0393">Immunoglobulin domain</keyword>
<proteinExistence type="predicted"/>
<dbReference type="Proteomes" id="UP001591681">
    <property type="component" value="Unassembled WGS sequence"/>
</dbReference>
<keyword evidence="1" id="KW-1015">Disulfide bond</keyword>
<name>A0ABD1KQI6_9TELE</name>
<sequence>MLPSEEEGLQNKTSTFVCLARDFAPQLHKFHWEYNGNHLLGESSCEQKGSEANFTASSYLVISHADWASGASVKCMFEHRTGNLSKQVQQGGDLTPSVILHPPMWRGKDGGSKAQLLCAFDGVDMKSLAVEWSVDGNPQPNSEMFGQSSRLEVDTRDWNPGSRYSCKVKPGDKKSWIEKSIQVCSDGHFLAPEAELDRPPLRDVITQEEVVVMCRVTAAGASRVSWRVDDKNTQSQAVKEYREADGRLISNLTLPVTTWKALRSVSCKVEHPCYPTEASITMPEPGSKEPTVIIRRPLEDWERDQGSVLECLLGGLSSTEVSVTLQANGKDLPKTEYVTIPVQKDQNSLTAVRFTIPDDQKGVNKRFSCKVNHNIQAKSPKISSSTGKLFAPPTLELFHTPGSGSTNLVCVGSGFNPQLKWNLSELKLNAIKKKSMGEGGRLTVTSEVDVPQTEWYKGTTFSCEVKDENQKHQTRNISICSAAPHTGFADVHLVGPPVNVTASDDVLVTCLLVGYGISELPIVWKVDGRVVSDGVTTPPSSVNANGTQSRRSELKLEAKKWHGRADVSCEVARLCDTAPLVRSISKPKGQLSVELAPPSQRDIFLYSKVALECIITGADSAAVDDAQVTWTVAGDKQPSQSPDKQGMGNGQFRKVSKLMVNMADWFSGKVIECLVSDQHDGVVKDSPLTRSIQKSDGADPEVLIYTLPEARDPNHDSVVCEVRGPSLGDVYVMWQVDGGGYVEGNTGLLHQDNGNVSVVSILTVKSQRVADATLFTCAVKHGGMKDYTAPLSVQYSKMTRSVPTVTLLHRPGELVCLVFGFSPVAINITWLKNSIRVEAPEQGTAQPSRGPDGRFSTHSHLNLTSGDWDSGMKFTCVVTHVTGELSQDISKPEPKNEVFFHDDNMADAVPEDTVAETLNMAWAFLFLFLLSLLYSCTATLIKVRHTAHMLRAHSLRSDTQGGPLWLNG</sequence>
<organism evidence="5 6">
    <name type="scientific">Coilia grayii</name>
    <name type="common">Gray's grenadier anchovy</name>
    <dbReference type="NCBI Taxonomy" id="363190"/>
    <lineage>
        <taxon>Eukaryota</taxon>
        <taxon>Metazoa</taxon>
        <taxon>Chordata</taxon>
        <taxon>Craniata</taxon>
        <taxon>Vertebrata</taxon>
        <taxon>Euteleostomi</taxon>
        <taxon>Actinopterygii</taxon>
        <taxon>Neopterygii</taxon>
        <taxon>Teleostei</taxon>
        <taxon>Clupei</taxon>
        <taxon>Clupeiformes</taxon>
        <taxon>Clupeoidei</taxon>
        <taxon>Engraulidae</taxon>
        <taxon>Coilinae</taxon>
        <taxon>Coilia</taxon>
    </lineage>
</organism>
<evidence type="ECO:0000259" key="4">
    <source>
        <dbReference type="PROSITE" id="PS50835"/>
    </source>
</evidence>
<feature type="domain" description="Ig-like" evidence="4">
    <location>
        <begin position="192"/>
        <end position="281"/>
    </location>
</feature>
<reference evidence="5 6" key="1">
    <citation type="submission" date="2024-09" db="EMBL/GenBank/DDBJ databases">
        <title>A chromosome-level genome assembly of Gray's grenadier anchovy, Coilia grayii.</title>
        <authorList>
            <person name="Fu Z."/>
        </authorList>
    </citation>
    <scope>NUCLEOTIDE SEQUENCE [LARGE SCALE GENOMIC DNA]</scope>
    <source>
        <strain evidence="5">G4</strain>
        <tissue evidence="5">Muscle</tissue>
    </source>
</reference>
<keyword evidence="3" id="KW-0812">Transmembrane</keyword>
<keyword evidence="3" id="KW-1133">Transmembrane helix</keyword>
<dbReference type="InterPro" id="IPR003597">
    <property type="entry name" value="Ig_C1-set"/>
</dbReference>
<feature type="transmembrane region" description="Helical" evidence="3">
    <location>
        <begin position="920"/>
        <end position="941"/>
    </location>
</feature>
<feature type="domain" description="Ig-like" evidence="4">
    <location>
        <begin position="700"/>
        <end position="794"/>
    </location>
</feature>
<gene>
    <name evidence="5" type="ORF">ACEWY4_003178</name>
</gene>
<keyword evidence="6" id="KW-1185">Reference proteome</keyword>
<dbReference type="InterPro" id="IPR003006">
    <property type="entry name" value="Ig/MHC_CS"/>
</dbReference>
<evidence type="ECO:0000256" key="1">
    <source>
        <dbReference type="ARBA" id="ARBA00023157"/>
    </source>
</evidence>
<feature type="domain" description="Ig-like" evidence="4">
    <location>
        <begin position="96"/>
        <end position="182"/>
    </location>
</feature>
<dbReference type="Gene3D" id="2.60.40.10">
    <property type="entry name" value="Immunoglobulins"/>
    <property type="match status" value="9"/>
</dbReference>
<dbReference type="SMART" id="SM00407">
    <property type="entry name" value="IGc1"/>
    <property type="match status" value="5"/>
</dbReference>
<feature type="domain" description="Ig-like" evidence="4">
    <location>
        <begin position="484"/>
        <end position="585"/>
    </location>
</feature>
<feature type="domain" description="Ig-like" evidence="4">
    <location>
        <begin position="380"/>
        <end position="478"/>
    </location>
</feature>
<accession>A0ABD1KQI6</accession>
<dbReference type="PROSITE" id="PS00290">
    <property type="entry name" value="IG_MHC"/>
    <property type="match status" value="1"/>
</dbReference>
<comment type="caution">
    <text evidence="5">The sequence shown here is derived from an EMBL/GenBank/DDBJ whole genome shotgun (WGS) entry which is preliminary data.</text>
</comment>
<keyword evidence="3" id="KW-0472">Membrane</keyword>
<feature type="domain" description="Ig-like" evidence="4">
    <location>
        <begin position="814"/>
        <end position="890"/>
    </location>
</feature>
<dbReference type="InterPro" id="IPR013783">
    <property type="entry name" value="Ig-like_fold"/>
</dbReference>
<evidence type="ECO:0000313" key="6">
    <source>
        <dbReference type="Proteomes" id="UP001591681"/>
    </source>
</evidence>
<evidence type="ECO:0000256" key="3">
    <source>
        <dbReference type="SAM" id="Phobius"/>
    </source>
</evidence>
<dbReference type="Pfam" id="PF08205">
    <property type="entry name" value="C2-set_2"/>
    <property type="match status" value="1"/>
</dbReference>
<dbReference type="CDD" id="cd00098">
    <property type="entry name" value="IgC1"/>
    <property type="match status" value="4"/>
</dbReference>
<dbReference type="EMBL" id="JBHFQA010000003">
    <property type="protein sequence ID" value="KAL2101417.1"/>
    <property type="molecule type" value="Genomic_DNA"/>
</dbReference>
<evidence type="ECO:0000256" key="2">
    <source>
        <dbReference type="ARBA" id="ARBA00023319"/>
    </source>
</evidence>
<dbReference type="InterPro" id="IPR007110">
    <property type="entry name" value="Ig-like_dom"/>
</dbReference>
<dbReference type="InterPro" id="IPR036179">
    <property type="entry name" value="Ig-like_dom_sf"/>
</dbReference>